<evidence type="ECO:0000256" key="5">
    <source>
        <dbReference type="SAM" id="Phobius"/>
    </source>
</evidence>
<protein>
    <submittedName>
        <fullName evidence="8">LPXTG cell wall anchor domain-containing protein</fullName>
    </submittedName>
</protein>
<organism evidence="8 9">
    <name type="scientific">Anaerococcus obesiensis</name>
    <dbReference type="NCBI Taxonomy" id="1287640"/>
    <lineage>
        <taxon>Bacteria</taxon>
        <taxon>Bacillati</taxon>
        <taxon>Bacillota</taxon>
        <taxon>Tissierellia</taxon>
        <taxon>Tissierellales</taxon>
        <taxon>Peptoniphilaceae</taxon>
        <taxon>Anaerococcus</taxon>
    </lineage>
</organism>
<keyword evidence="1" id="KW-0134">Cell wall</keyword>
<sequence length="178" mass="19397">MDVSEKKTALDNAVKAYNELSAEQQKGEAGKEKKAAIDKAQKEYNEAFVKAAQAYEWKEATTAPTDAVVLVSDSEGRLEITGLEYGDYKLEEKQAPKGFAKLNGTVDFKVEKGSYDSKQAKGELDYKQEGTQVFGKQIKNKLVSIPQTGGIGSIIFVVAGLMIMGLAAYKMKANKEQA</sequence>
<keyword evidence="2" id="KW-0964">Secreted</keyword>
<name>A0A7T7ZVT8_9FIRM</name>
<dbReference type="InterPro" id="IPR019931">
    <property type="entry name" value="LPXTG_anchor"/>
</dbReference>
<dbReference type="Pfam" id="PF17802">
    <property type="entry name" value="SpaA"/>
    <property type="match status" value="1"/>
</dbReference>
<evidence type="ECO:0000313" key="9">
    <source>
        <dbReference type="Proteomes" id="UP000595871"/>
    </source>
</evidence>
<evidence type="ECO:0000256" key="3">
    <source>
        <dbReference type="ARBA" id="ARBA00022729"/>
    </source>
</evidence>
<accession>A0A7T7ZVT8</accession>
<keyword evidence="5" id="KW-0812">Transmembrane</keyword>
<keyword evidence="5" id="KW-1133">Transmembrane helix</keyword>
<evidence type="ECO:0000256" key="2">
    <source>
        <dbReference type="ARBA" id="ARBA00022525"/>
    </source>
</evidence>
<dbReference type="InterPro" id="IPR041033">
    <property type="entry name" value="SpaA_PFL_dom_1"/>
</dbReference>
<evidence type="ECO:0000256" key="1">
    <source>
        <dbReference type="ARBA" id="ARBA00022512"/>
    </source>
</evidence>
<dbReference type="KEGG" id="aob:I6H46_02320"/>
<dbReference type="RefSeq" id="WP_200226271.1">
    <property type="nucleotide sequence ID" value="NZ_CP067016.1"/>
</dbReference>
<keyword evidence="9" id="KW-1185">Reference proteome</keyword>
<keyword evidence="5" id="KW-0472">Membrane</keyword>
<feature type="domain" description="Gram-positive cocci surface proteins LPxTG" evidence="6">
    <location>
        <begin position="139"/>
        <end position="168"/>
    </location>
</feature>
<proteinExistence type="predicted"/>
<dbReference type="Gene3D" id="2.60.40.10">
    <property type="entry name" value="Immunoglobulins"/>
    <property type="match status" value="1"/>
</dbReference>
<evidence type="ECO:0000259" key="6">
    <source>
        <dbReference type="Pfam" id="PF00746"/>
    </source>
</evidence>
<dbReference type="InterPro" id="IPR013783">
    <property type="entry name" value="Ig-like_fold"/>
</dbReference>
<evidence type="ECO:0000256" key="4">
    <source>
        <dbReference type="ARBA" id="ARBA00023088"/>
    </source>
</evidence>
<keyword evidence="3" id="KW-0732">Signal</keyword>
<keyword evidence="4" id="KW-0572">Peptidoglycan-anchor</keyword>
<reference evidence="8 9" key="1">
    <citation type="submission" date="2020-12" db="EMBL/GenBank/DDBJ databases">
        <title>FDA dAtabase for Regulatory Grade micrObial Sequences (FDA-ARGOS): Supporting development and validation of Infectious Disease Dx tests.</title>
        <authorList>
            <person name="Sproer C."/>
            <person name="Gronow S."/>
            <person name="Severitt S."/>
            <person name="Schroder I."/>
            <person name="Tallon L."/>
            <person name="Sadzewicz L."/>
            <person name="Zhao X."/>
            <person name="Boylan J."/>
            <person name="Ott S."/>
            <person name="Bowen H."/>
            <person name="Vavikolanu K."/>
            <person name="Mehta A."/>
            <person name="Aluvathingal J."/>
            <person name="Nadendla S."/>
            <person name="Lowell S."/>
            <person name="Myers T."/>
            <person name="Yan Y."/>
            <person name="Sichtig H."/>
        </authorList>
    </citation>
    <scope>NUCLEOTIDE SEQUENCE [LARGE SCALE GENOMIC DNA]</scope>
    <source>
        <strain evidence="8 9">FDAARGOS_989</strain>
    </source>
</reference>
<dbReference type="Pfam" id="PF00746">
    <property type="entry name" value="Gram_pos_anchor"/>
    <property type="match status" value="1"/>
</dbReference>
<dbReference type="NCBIfam" id="TIGR01167">
    <property type="entry name" value="LPXTG_anchor"/>
    <property type="match status" value="1"/>
</dbReference>
<dbReference type="Proteomes" id="UP000595871">
    <property type="component" value="Chromosome"/>
</dbReference>
<dbReference type="EMBL" id="CP067016">
    <property type="protein sequence ID" value="QQN56921.1"/>
    <property type="molecule type" value="Genomic_DNA"/>
</dbReference>
<gene>
    <name evidence="8" type="ORF">I6H46_02320</name>
</gene>
<dbReference type="AlphaFoldDB" id="A0A7T7ZVT8"/>
<feature type="transmembrane region" description="Helical" evidence="5">
    <location>
        <begin position="149"/>
        <end position="169"/>
    </location>
</feature>
<feature type="domain" description="SpaA-like prealbumin fold" evidence="7">
    <location>
        <begin position="69"/>
        <end position="115"/>
    </location>
</feature>
<evidence type="ECO:0000259" key="7">
    <source>
        <dbReference type="Pfam" id="PF17802"/>
    </source>
</evidence>
<evidence type="ECO:0000313" key="8">
    <source>
        <dbReference type="EMBL" id="QQN56921.1"/>
    </source>
</evidence>